<dbReference type="PANTHER" id="PTHR16038:SF4">
    <property type="entry name" value="WD REPEAT-CONTAINING PROTEIN 74"/>
    <property type="match status" value="1"/>
</dbReference>
<feature type="region of interest" description="Disordered" evidence="1">
    <location>
        <begin position="132"/>
        <end position="160"/>
    </location>
</feature>
<feature type="region of interest" description="Disordered" evidence="1">
    <location>
        <begin position="72"/>
        <end position="94"/>
    </location>
</feature>
<dbReference type="GO" id="GO:0005730">
    <property type="term" value="C:nucleolus"/>
    <property type="evidence" value="ECO:0007669"/>
    <property type="project" value="InterPro"/>
</dbReference>
<dbReference type="InterPro" id="IPR015943">
    <property type="entry name" value="WD40/YVTN_repeat-like_dom_sf"/>
</dbReference>
<feature type="compositionally biased region" description="Polar residues" evidence="1">
    <location>
        <begin position="72"/>
        <end position="90"/>
    </location>
</feature>
<dbReference type="InterPro" id="IPR001680">
    <property type="entry name" value="WD40_rpt"/>
</dbReference>
<dbReference type="SUPFAM" id="SSF50978">
    <property type="entry name" value="WD40 repeat-like"/>
    <property type="match status" value="1"/>
</dbReference>
<dbReference type="InterPro" id="IPR037379">
    <property type="entry name" value="WDR74/Nsa1"/>
</dbReference>
<sequence>MIPRENKSCNVFVGAETGILKGVTINAKESSSKNFHRLKSLKKENEITALNWISDGEILLGTRGQKVSGFDTSDNSFTHGRNVEDGSNTPIRGLGRLPDETLVTASESGIVKIWGTKEEELNVLDEETLLNSTRKSSTRNLEQRSGDNPDSIHDNNPKKGRKLVSMKLRGSLIATGGQEHNLLIHDIGASPRKVVFRAKNVKNDMLQLRVPIWISDMAFLGETDSILSTVSRYGHVRLYDTRAQRKPVVSFGYSNDEPLTAMAGTGHDKRILVGTAHGGLALYDLQMGVKGMVRKYKGSVGSIRSIAYENGHFASVGLDRFLRVYTIENRVKHSKLYLKSRLNTVVLKKGFDPDFEECDGDSDIEIVDDDEAEEEIIWSNMESLSEEKPSRKRKIQNN</sequence>
<name>A0A0K2UBM4_LEPSM</name>
<dbReference type="OrthoDB" id="18388at2759"/>
<dbReference type="GO" id="GO:0030687">
    <property type="term" value="C:preribosome, large subunit precursor"/>
    <property type="evidence" value="ECO:0007669"/>
    <property type="project" value="TreeGrafter"/>
</dbReference>
<proteinExistence type="predicted"/>
<evidence type="ECO:0000256" key="1">
    <source>
        <dbReference type="SAM" id="MobiDB-lite"/>
    </source>
</evidence>
<accession>A0A0K2UBM4</accession>
<protein>
    <submittedName>
        <fullName evidence="2">WD repeatcontaining protein 74like [Apis florea]</fullName>
    </submittedName>
</protein>
<dbReference type="AlphaFoldDB" id="A0A0K2UBM4"/>
<organism evidence="2">
    <name type="scientific">Lepeophtheirus salmonis</name>
    <name type="common">Salmon louse</name>
    <name type="synonym">Caligus salmonis</name>
    <dbReference type="NCBI Taxonomy" id="72036"/>
    <lineage>
        <taxon>Eukaryota</taxon>
        <taxon>Metazoa</taxon>
        <taxon>Ecdysozoa</taxon>
        <taxon>Arthropoda</taxon>
        <taxon>Crustacea</taxon>
        <taxon>Multicrustacea</taxon>
        <taxon>Hexanauplia</taxon>
        <taxon>Copepoda</taxon>
        <taxon>Siphonostomatoida</taxon>
        <taxon>Caligidae</taxon>
        <taxon>Lepeophtheirus</taxon>
    </lineage>
</organism>
<dbReference type="Gene3D" id="2.130.10.10">
    <property type="entry name" value="YVTN repeat-like/Quinoprotein amine dehydrogenase"/>
    <property type="match status" value="2"/>
</dbReference>
<dbReference type="PANTHER" id="PTHR16038">
    <property type="entry name" value="NOP SEVEN ASSOCIATED PROTEIN 1"/>
    <property type="match status" value="1"/>
</dbReference>
<reference evidence="2" key="1">
    <citation type="submission" date="2014-05" db="EMBL/GenBank/DDBJ databases">
        <authorList>
            <person name="Chronopoulou M."/>
        </authorList>
    </citation>
    <scope>NUCLEOTIDE SEQUENCE</scope>
    <source>
        <tissue evidence="2">Whole organism</tissue>
    </source>
</reference>
<dbReference type="SMART" id="SM00320">
    <property type="entry name" value="WD40"/>
    <property type="match status" value="5"/>
</dbReference>
<dbReference type="EMBL" id="HACA01017740">
    <property type="protein sequence ID" value="CDW35101.1"/>
    <property type="molecule type" value="Transcribed_RNA"/>
</dbReference>
<dbReference type="GO" id="GO:0042273">
    <property type="term" value="P:ribosomal large subunit biogenesis"/>
    <property type="evidence" value="ECO:0007669"/>
    <property type="project" value="InterPro"/>
</dbReference>
<dbReference type="InterPro" id="IPR036322">
    <property type="entry name" value="WD40_repeat_dom_sf"/>
</dbReference>
<evidence type="ECO:0000313" key="2">
    <source>
        <dbReference type="EMBL" id="CDW35101.1"/>
    </source>
</evidence>
<feature type="compositionally biased region" description="Basic and acidic residues" evidence="1">
    <location>
        <begin position="141"/>
        <end position="157"/>
    </location>
</feature>